<gene>
    <name evidence="1" type="ORF">PF001_g4329</name>
</gene>
<protein>
    <submittedName>
        <fullName evidence="1">Uncharacterized protein</fullName>
    </submittedName>
</protein>
<dbReference type="AlphaFoldDB" id="A0A6A4EHR0"/>
<dbReference type="Proteomes" id="UP000437068">
    <property type="component" value="Unassembled WGS sequence"/>
</dbReference>
<accession>A0A6A4EHR0</accession>
<name>A0A6A4EHR0_9STRA</name>
<sequence length="70" mass="7768">MYMKDVRHDEAVLATAGMIEFMWNLYPEWVGFLYGGGNWRGGQCVGTHSSAASESLRILVTETVSGQKIN</sequence>
<dbReference type="EMBL" id="QXGE01000149">
    <property type="protein sequence ID" value="KAE9322559.1"/>
    <property type="molecule type" value="Genomic_DNA"/>
</dbReference>
<reference evidence="1 2" key="1">
    <citation type="submission" date="2018-08" db="EMBL/GenBank/DDBJ databases">
        <title>Genomic investigation of the strawberry pathogen Phytophthora fragariae indicates pathogenicity is determined by transcriptional variation in three key races.</title>
        <authorList>
            <person name="Adams T.M."/>
            <person name="Armitage A.D."/>
            <person name="Sobczyk M.K."/>
            <person name="Bates H.J."/>
            <person name="Dunwell J.M."/>
            <person name="Nellist C.F."/>
            <person name="Harrison R.J."/>
        </authorList>
    </citation>
    <scope>NUCLEOTIDE SEQUENCE [LARGE SCALE GENOMIC DNA]</scope>
    <source>
        <strain evidence="1 2">A4</strain>
    </source>
</reference>
<evidence type="ECO:0000313" key="1">
    <source>
        <dbReference type="EMBL" id="KAE9322559.1"/>
    </source>
</evidence>
<organism evidence="1 2">
    <name type="scientific">Phytophthora fragariae</name>
    <dbReference type="NCBI Taxonomy" id="53985"/>
    <lineage>
        <taxon>Eukaryota</taxon>
        <taxon>Sar</taxon>
        <taxon>Stramenopiles</taxon>
        <taxon>Oomycota</taxon>
        <taxon>Peronosporomycetes</taxon>
        <taxon>Peronosporales</taxon>
        <taxon>Peronosporaceae</taxon>
        <taxon>Phytophthora</taxon>
    </lineage>
</organism>
<evidence type="ECO:0000313" key="2">
    <source>
        <dbReference type="Proteomes" id="UP000437068"/>
    </source>
</evidence>
<comment type="caution">
    <text evidence="1">The sequence shown here is derived from an EMBL/GenBank/DDBJ whole genome shotgun (WGS) entry which is preliminary data.</text>
</comment>
<proteinExistence type="predicted"/>